<dbReference type="EMBL" id="AP022581">
    <property type="protein sequence ID" value="BBX95658.1"/>
    <property type="molecule type" value="Genomic_DNA"/>
</dbReference>
<proteinExistence type="predicted"/>
<sequence length="112" mass="11890">MGAVFVGECHWHPGLAEVPDQVAGEHADQHVGFGALVEAVVNESQAEVVGLDDAKVAFDVAEVLVAFDDRGGVEGNPIRPRCAVSTSGKRSGIRKRLCNNGFTSQDTDRCEL</sequence>
<evidence type="ECO:0000313" key="2">
    <source>
        <dbReference type="Proteomes" id="UP000466396"/>
    </source>
</evidence>
<name>A0A7I7NGV4_9MYCO</name>
<accession>A0A7I7NGV4</accession>
<organism evidence="1 2">
    <name type="scientific">Mycobacterium lacus</name>
    <dbReference type="NCBI Taxonomy" id="169765"/>
    <lineage>
        <taxon>Bacteria</taxon>
        <taxon>Bacillati</taxon>
        <taxon>Actinomycetota</taxon>
        <taxon>Actinomycetes</taxon>
        <taxon>Mycobacteriales</taxon>
        <taxon>Mycobacteriaceae</taxon>
        <taxon>Mycobacterium</taxon>
    </lineage>
</organism>
<dbReference type="KEGG" id="mlj:MLAC_09520"/>
<dbReference type="AlphaFoldDB" id="A0A7I7NGV4"/>
<keyword evidence="2" id="KW-1185">Reference proteome</keyword>
<evidence type="ECO:0000313" key="1">
    <source>
        <dbReference type="EMBL" id="BBX95658.1"/>
    </source>
</evidence>
<gene>
    <name evidence="1" type="ORF">MLAC_09520</name>
</gene>
<reference evidence="1 2" key="1">
    <citation type="journal article" date="2019" name="Emerg. Microbes Infect.">
        <title>Comprehensive subspecies identification of 175 nontuberculous mycobacteria species based on 7547 genomic profiles.</title>
        <authorList>
            <person name="Matsumoto Y."/>
            <person name="Kinjo T."/>
            <person name="Motooka D."/>
            <person name="Nabeya D."/>
            <person name="Jung N."/>
            <person name="Uechi K."/>
            <person name="Horii T."/>
            <person name="Iida T."/>
            <person name="Fujita J."/>
            <person name="Nakamura S."/>
        </authorList>
    </citation>
    <scope>NUCLEOTIDE SEQUENCE [LARGE SCALE GENOMIC DNA]</scope>
    <source>
        <strain evidence="1 2">JCM 15657</strain>
    </source>
</reference>
<dbReference type="Proteomes" id="UP000466396">
    <property type="component" value="Chromosome"/>
</dbReference>
<protein>
    <submittedName>
        <fullName evidence="1">Uncharacterized protein</fullName>
    </submittedName>
</protein>